<name>A0A0R2YJZ6_9PSED</name>
<organism evidence="4 5">
    <name type="scientific">Pseudomonas libanensis</name>
    <dbReference type="NCBI Taxonomy" id="75588"/>
    <lineage>
        <taxon>Bacteria</taxon>
        <taxon>Pseudomonadati</taxon>
        <taxon>Pseudomonadota</taxon>
        <taxon>Gammaproteobacteria</taxon>
        <taxon>Pseudomonadales</taxon>
        <taxon>Pseudomonadaceae</taxon>
        <taxon>Pseudomonas</taxon>
    </lineage>
</organism>
<comment type="catalytic activity">
    <reaction evidence="3">
        <text>glycyl-tRNA(Ala) + H2O = tRNA(Ala) + glycine + H(+)</text>
        <dbReference type="Rhea" id="RHEA:53744"/>
        <dbReference type="Rhea" id="RHEA-COMP:9657"/>
        <dbReference type="Rhea" id="RHEA-COMP:13640"/>
        <dbReference type="ChEBI" id="CHEBI:15377"/>
        <dbReference type="ChEBI" id="CHEBI:15378"/>
        <dbReference type="ChEBI" id="CHEBI:57305"/>
        <dbReference type="ChEBI" id="CHEBI:78442"/>
        <dbReference type="ChEBI" id="CHEBI:78522"/>
    </reaction>
</comment>
<dbReference type="GO" id="GO:0005737">
    <property type="term" value="C:cytoplasm"/>
    <property type="evidence" value="ECO:0007669"/>
    <property type="project" value="UniProtKB-SubCell"/>
</dbReference>
<dbReference type="RefSeq" id="WP_057010628.1">
    <property type="nucleotide sequence ID" value="NZ_JYLH01000001.1"/>
</dbReference>
<evidence type="ECO:0000313" key="4">
    <source>
        <dbReference type="EMBL" id="KRP48757.1"/>
    </source>
</evidence>
<dbReference type="HAMAP" id="MF_00518">
    <property type="entry name" value="Deacylase_Dtd"/>
    <property type="match status" value="1"/>
</dbReference>
<comment type="function">
    <text evidence="3">An aminoacyl-tRNA editing enzyme that deacylates mischarged D-aminoacyl-tRNAs. Also deacylates mischarged glycyl-tRNA(Ala), protecting cells against glycine mischarging by AlaRS. Acts via tRNA-based rather than protein-based catalysis; rejects L-amino acids rather than detecting D-amino acids in the active site. By recycling D-aminoacyl-tRNA to D-amino acids and free tRNA molecules, this enzyme counteracts the toxicity associated with the formation of D-aminoacyl-tRNA entities in vivo and helps enforce protein L-homochirality.</text>
</comment>
<comment type="catalytic activity">
    <reaction evidence="3">
        <text>a D-aminoacyl-tRNA + H2O = a tRNA + a D-alpha-amino acid + H(+)</text>
        <dbReference type="Rhea" id="RHEA:13953"/>
        <dbReference type="Rhea" id="RHEA-COMP:10123"/>
        <dbReference type="Rhea" id="RHEA-COMP:10124"/>
        <dbReference type="ChEBI" id="CHEBI:15377"/>
        <dbReference type="ChEBI" id="CHEBI:15378"/>
        <dbReference type="ChEBI" id="CHEBI:59871"/>
        <dbReference type="ChEBI" id="CHEBI:78442"/>
        <dbReference type="ChEBI" id="CHEBI:79333"/>
        <dbReference type="EC" id="3.1.1.96"/>
    </reaction>
</comment>
<dbReference type="Gene3D" id="3.50.80.10">
    <property type="entry name" value="D-tyrosyl-tRNA(Tyr) deacylase"/>
    <property type="match status" value="1"/>
</dbReference>
<sequence>MKGLLQRVRGARVEVAGEVVGAIDQGLLVLVAVEPSDTPESADKLLHKLLNYRVFSDDEGKMNLSLKDIGGGLLLVSQFTLAADTKSGLRPSFSTAAPPALGAALFDHLWLQAQQLHGKVASGRFGADMQVHLVNDGPVTFLLQT</sequence>
<evidence type="ECO:0000313" key="5">
    <source>
        <dbReference type="Proteomes" id="UP000051446"/>
    </source>
</evidence>
<evidence type="ECO:0000256" key="3">
    <source>
        <dbReference type="HAMAP-Rule" id="MF_00518"/>
    </source>
</evidence>
<comment type="domain">
    <text evidence="3">A Gly-cisPro motif from one monomer fits into the active site of the other monomer to allow specific chiral rejection of L-amino acids.</text>
</comment>
<comment type="subcellular location">
    <subcellularLocation>
        <location evidence="3">Cytoplasm</location>
    </subcellularLocation>
</comment>
<dbReference type="PATRIC" id="fig|75588.4.peg.1941"/>
<dbReference type="GO" id="GO:0019478">
    <property type="term" value="P:D-amino acid catabolic process"/>
    <property type="evidence" value="ECO:0007669"/>
    <property type="project" value="UniProtKB-UniRule"/>
</dbReference>
<dbReference type="Proteomes" id="UP000051446">
    <property type="component" value="Unassembled WGS sequence"/>
</dbReference>
<keyword evidence="3" id="KW-0820">tRNA-binding</keyword>
<dbReference type="FunFam" id="3.50.80.10:FF:000001">
    <property type="entry name" value="D-aminoacyl-tRNA deacylase"/>
    <property type="match status" value="1"/>
</dbReference>
<evidence type="ECO:0000256" key="2">
    <source>
        <dbReference type="ARBA" id="ARBA00022801"/>
    </source>
</evidence>
<dbReference type="NCBIfam" id="TIGR00256">
    <property type="entry name" value="D-aminoacyl-tRNA deacylase"/>
    <property type="match status" value="1"/>
</dbReference>
<feature type="short sequence motif" description="Gly-cisPro motif, important for rejection of L-amino acids" evidence="3">
    <location>
        <begin position="137"/>
        <end position="138"/>
    </location>
</feature>
<proteinExistence type="inferred from homology"/>
<gene>
    <name evidence="3" type="primary">dtd</name>
    <name evidence="4" type="ORF">TU73_01295</name>
</gene>
<dbReference type="GO" id="GO:0043908">
    <property type="term" value="F:Ser(Gly)-tRNA(Ala) hydrolase activity"/>
    <property type="evidence" value="ECO:0007669"/>
    <property type="project" value="UniProtKB-UniRule"/>
</dbReference>
<keyword evidence="2 3" id="KW-0378">Hydrolase</keyword>
<accession>A0A0R2YJZ6</accession>
<dbReference type="EMBL" id="JYLH01000001">
    <property type="protein sequence ID" value="KRP48757.1"/>
    <property type="molecule type" value="Genomic_DNA"/>
</dbReference>
<dbReference type="AlphaFoldDB" id="A0A0R2YJZ6"/>
<evidence type="ECO:0000256" key="1">
    <source>
        <dbReference type="ARBA" id="ARBA00009673"/>
    </source>
</evidence>
<protein>
    <recommendedName>
        <fullName evidence="3">D-aminoacyl-tRNA deacylase</fullName>
        <shortName evidence="3">DTD</shortName>
        <ecNumber evidence="3">3.1.1.96</ecNumber>
    </recommendedName>
    <alternativeName>
        <fullName evidence="3">Gly-tRNA(Ala) deacylase</fullName>
        <ecNumber evidence="3">3.1.1.-</ecNumber>
    </alternativeName>
</protein>
<dbReference type="Pfam" id="PF02580">
    <property type="entry name" value="Tyr_Deacylase"/>
    <property type="match status" value="1"/>
</dbReference>
<dbReference type="EC" id="3.1.1.96" evidence="3"/>
<dbReference type="EC" id="3.1.1.-" evidence="3"/>
<dbReference type="InterPro" id="IPR023509">
    <property type="entry name" value="DTD-like_sf"/>
</dbReference>
<comment type="caution">
    <text evidence="4">The sequence shown here is derived from an EMBL/GenBank/DDBJ whole genome shotgun (WGS) entry which is preliminary data.</text>
</comment>
<dbReference type="PANTHER" id="PTHR10472:SF5">
    <property type="entry name" value="D-AMINOACYL-TRNA DEACYLASE 1"/>
    <property type="match status" value="1"/>
</dbReference>
<dbReference type="SUPFAM" id="SSF69500">
    <property type="entry name" value="DTD-like"/>
    <property type="match status" value="1"/>
</dbReference>
<dbReference type="GO" id="GO:0051500">
    <property type="term" value="F:D-tyrosyl-tRNA(Tyr) deacylase activity"/>
    <property type="evidence" value="ECO:0007669"/>
    <property type="project" value="TreeGrafter"/>
</dbReference>
<keyword evidence="3" id="KW-0963">Cytoplasm</keyword>
<dbReference type="GO" id="GO:0106026">
    <property type="term" value="F:Gly-tRNA(Ala) deacylase activity"/>
    <property type="evidence" value="ECO:0007669"/>
    <property type="project" value="UniProtKB-UniRule"/>
</dbReference>
<dbReference type="PANTHER" id="PTHR10472">
    <property type="entry name" value="D-TYROSYL-TRNA TYR DEACYLASE"/>
    <property type="match status" value="1"/>
</dbReference>
<dbReference type="InterPro" id="IPR003732">
    <property type="entry name" value="Daa-tRNA_deacyls_DTD"/>
</dbReference>
<dbReference type="GO" id="GO:0000049">
    <property type="term" value="F:tRNA binding"/>
    <property type="evidence" value="ECO:0007669"/>
    <property type="project" value="UniProtKB-UniRule"/>
</dbReference>
<comment type="subunit">
    <text evidence="3">Homodimer.</text>
</comment>
<keyword evidence="3" id="KW-0694">RNA-binding</keyword>
<comment type="similarity">
    <text evidence="1 3">Belongs to the DTD family.</text>
</comment>
<reference evidence="4 5" key="1">
    <citation type="submission" date="2015-02" db="EMBL/GenBank/DDBJ databases">
        <title>Pseudomonas helleri sp. nov. and Pseudomonas weihenstephanensis sp. nov., isolated from raw cows milk.</title>
        <authorList>
            <person name="von Neubeck M."/>
            <person name="Huptas C."/>
            <person name="Wenning M."/>
            <person name="Scherer S."/>
        </authorList>
    </citation>
    <scope>NUCLEOTIDE SEQUENCE [LARGE SCALE GENOMIC DNA]</scope>
    <source>
        <strain evidence="4 5">DSM 17149</strain>
    </source>
</reference>